<dbReference type="SUPFAM" id="SSF56112">
    <property type="entry name" value="Protein kinase-like (PK-like)"/>
    <property type="match status" value="1"/>
</dbReference>
<dbReference type="RefSeq" id="WP_182558747.1">
    <property type="nucleotide sequence ID" value="NZ_JACGWT010000001.1"/>
</dbReference>
<proteinExistence type="predicted"/>
<evidence type="ECO:0008006" key="3">
    <source>
        <dbReference type="Google" id="ProtNLM"/>
    </source>
</evidence>
<dbReference type="EMBL" id="JACGWT010000001">
    <property type="protein sequence ID" value="MBA8793213.1"/>
    <property type="molecule type" value="Genomic_DNA"/>
</dbReference>
<evidence type="ECO:0000313" key="1">
    <source>
        <dbReference type="EMBL" id="MBA8793213.1"/>
    </source>
</evidence>
<sequence>MSEITPVRRRPWADLWRIEAADGRWWLKVNKAGTVHEPALLRLLGDRPHPLVPRSHVHPSRPWSLIADAGVPVRERASGVDRAALVAFWCDLMADYADLQRSLPAADLLAVGVPDFSTATLPDRLHEVLARTEWFEPPAAELDAAQRAALETLGPALAVAADALAHSGTGVRDGLQHDDLHDANVLVSPAGGSADLSGRRVIDWGDAVVAHPFATLRLTLDSLAEDLAALPGDLDPEAGVARVRSAYLEGWRTGGTSEADLLAEASLVRWTACLLRASCWIRALGDVDTGLAAGSAGSAAGWLGRMLEERPDGLTAAAWTP</sequence>
<reference evidence="1 2" key="1">
    <citation type="submission" date="2020-07" db="EMBL/GenBank/DDBJ databases">
        <title>Sequencing the genomes of 1000 actinobacteria strains.</title>
        <authorList>
            <person name="Klenk H.-P."/>
        </authorList>
    </citation>
    <scope>NUCLEOTIDE SEQUENCE [LARGE SCALE GENOMIC DNA]</scope>
    <source>
        <strain evidence="1 2">DSM 100723</strain>
    </source>
</reference>
<gene>
    <name evidence="1" type="ORF">FHX74_000807</name>
</gene>
<dbReference type="InterPro" id="IPR011009">
    <property type="entry name" value="Kinase-like_dom_sf"/>
</dbReference>
<name>A0A7W3P4S4_9ACTN</name>
<protein>
    <recommendedName>
        <fullName evidence="3">Phosphotransferase enzyme family protein</fullName>
    </recommendedName>
</protein>
<accession>A0A7W3P4S4</accession>
<dbReference type="AlphaFoldDB" id="A0A7W3P4S4"/>
<keyword evidence="2" id="KW-1185">Reference proteome</keyword>
<comment type="caution">
    <text evidence="1">The sequence shown here is derived from an EMBL/GenBank/DDBJ whole genome shotgun (WGS) entry which is preliminary data.</text>
</comment>
<organism evidence="1 2">
    <name type="scientific">Microlunatus kandeliicorticis</name>
    <dbReference type="NCBI Taxonomy" id="1759536"/>
    <lineage>
        <taxon>Bacteria</taxon>
        <taxon>Bacillati</taxon>
        <taxon>Actinomycetota</taxon>
        <taxon>Actinomycetes</taxon>
        <taxon>Propionibacteriales</taxon>
        <taxon>Propionibacteriaceae</taxon>
        <taxon>Microlunatus</taxon>
    </lineage>
</organism>
<evidence type="ECO:0000313" key="2">
    <source>
        <dbReference type="Proteomes" id="UP000523079"/>
    </source>
</evidence>
<dbReference type="Proteomes" id="UP000523079">
    <property type="component" value="Unassembled WGS sequence"/>
</dbReference>